<gene>
    <name evidence="6" type="ORF">DF196_03770</name>
</gene>
<feature type="DNA-binding region" description="H-T-H motif" evidence="4">
    <location>
        <begin position="53"/>
        <end position="72"/>
    </location>
</feature>
<keyword evidence="3" id="KW-0804">Transcription</keyword>
<evidence type="ECO:0000313" key="7">
    <source>
        <dbReference type="Proteomes" id="UP000245876"/>
    </source>
</evidence>
<feature type="domain" description="HTH tetR-type" evidence="5">
    <location>
        <begin position="30"/>
        <end position="90"/>
    </location>
</feature>
<dbReference type="InterPro" id="IPR001647">
    <property type="entry name" value="HTH_TetR"/>
</dbReference>
<evidence type="ECO:0000256" key="4">
    <source>
        <dbReference type="PROSITE-ProRule" id="PRU00335"/>
    </source>
</evidence>
<dbReference type="PRINTS" id="PR00455">
    <property type="entry name" value="HTHTETR"/>
</dbReference>
<dbReference type="PROSITE" id="PS50977">
    <property type="entry name" value="HTH_TETR_2"/>
    <property type="match status" value="1"/>
</dbReference>
<dbReference type="SUPFAM" id="SSF46689">
    <property type="entry name" value="Homeodomain-like"/>
    <property type="match status" value="1"/>
</dbReference>
<evidence type="ECO:0000256" key="3">
    <source>
        <dbReference type="ARBA" id="ARBA00023163"/>
    </source>
</evidence>
<dbReference type="Proteomes" id="UP000245876">
    <property type="component" value="Unassembled WGS sequence"/>
</dbReference>
<dbReference type="EMBL" id="QFFM01000006">
    <property type="protein sequence ID" value="PWG66309.1"/>
    <property type="molecule type" value="Genomic_DNA"/>
</dbReference>
<dbReference type="Pfam" id="PF00440">
    <property type="entry name" value="TetR_N"/>
    <property type="match status" value="1"/>
</dbReference>
<keyword evidence="2 4" id="KW-0238">DNA-binding</keyword>
<dbReference type="InterPro" id="IPR050109">
    <property type="entry name" value="HTH-type_TetR-like_transc_reg"/>
</dbReference>
<evidence type="ECO:0000313" key="6">
    <source>
        <dbReference type="EMBL" id="PWG66309.1"/>
    </source>
</evidence>
<protein>
    <submittedName>
        <fullName evidence="6">TetR/AcrR family transcriptional regulator</fullName>
    </submittedName>
</protein>
<dbReference type="Gene3D" id="1.10.357.10">
    <property type="entry name" value="Tetracycline Repressor, domain 2"/>
    <property type="match status" value="1"/>
</dbReference>
<dbReference type="InterPro" id="IPR009057">
    <property type="entry name" value="Homeodomain-like_sf"/>
</dbReference>
<dbReference type="OrthoDB" id="7505659at2"/>
<dbReference type="AlphaFoldDB" id="A0A2U2NBD0"/>
<comment type="caution">
    <text evidence="6">The sequence shown here is derived from an EMBL/GenBank/DDBJ whole genome shotgun (WGS) entry which is preliminary data.</text>
</comment>
<organism evidence="6 7">
    <name type="scientific">Bifidobacterium callitrichidarum</name>
    <dbReference type="NCBI Taxonomy" id="2052941"/>
    <lineage>
        <taxon>Bacteria</taxon>
        <taxon>Bacillati</taxon>
        <taxon>Actinomycetota</taxon>
        <taxon>Actinomycetes</taxon>
        <taxon>Bifidobacteriales</taxon>
        <taxon>Bifidobacteriaceae</taxon>
        <taxon>Bifidobacterium</taxon>
    </lineage>
</organism>
<evidence type="ECO:0000256" key="1">
    <source>
        <dbReference type="ARBA" id="ARBA00023015"/>
    </source>
</evidence>
<accession>A0A2U2NBD0</accession>
<keyword evidence="7" id="KW-1185">Reference proteome</keyword>
<evidence type="ECO:0000256" key="2">
    <source>
        <dbReference type="ARBA" id="ARBA00023125"/>
    </source>
</evidence>
<proteinExistence type="predicted"/>
<dbReference type="PANTHER" id="PTHR30055:SF234">
    <property type="entry name" value="HTH-TYPE TRANSCRIPTIONAL REGULATOR BETI"/>
    <property type="match status" value="1"/>
</dbReference>
<dbReference type="PANTHER" id="PTHR30055">
    <property type="entry name" value="HTH-TYPE TRANSCRIPTIONAL REGULATOR RUTR"/>
    <property type="match status" value="1"/>
</dbReference>
<keyword evidence="1" id="KW-0805">Transcription regulation</keyword>
<dbReference type="GO" id="GO:0000976">
    <property type="term" value="F:transcription cis-regulatory region binding"/>
    <property type="evidence" value="ECO:0007669"/>
    <property type="project" value="TreeGrafter"/>
</dbReference>
<reference evidence="6 7" key="1">
    <citation type="journal article" date="2018" name="Int. J. Syst. Evol. Microbiol.">
        <title>Bifidobacterium callitrichidarum sp. nov. from the faeces of the emperor tamarin (Saguinus imperator).</title>
        <authorList>
            <person name="Modesto M."/>
            <person name="Michelini S."/>
            <person name="Sansosti M.C."/>
            <person name="De Filippo C."/>
            <person name="Cavalieri D."/>
            <person name="Qvirist L."/>
            <person name="Andlid T."/>
            <person name="Spiezio C."/>
            <person name="Sandri C."/>
            <person name="Pascarelli S."/>
            <person name="Sgorbati B."/>
            <person name="Mattarelli P."/>
        </authorList>
    </citation>
    <scope>NUCLEOTIDE SEQUENCE [LARGE SCALE GENOMIC DNA]</scope>
    <source>
        <strain evidence="6 7">TRI 5</strain>
    </source>
</reference>
<dbReference type="GO" id="GO:0003700">
    <property type="term" value="F:DNA-binding transcription factor activity"/>
    <property type="evidence" value="ECO:0007669"/>
    <property type="project" value="TreeGrafter"/>
</dbReference>
<evidence type="ECO:0000259" key="5">
    <source>
        <dbReference type="PROSITE" id="PS50977"/>
    </source>
</evidence>
<sequence length="226" mass="26462">MSVRYIEWLFDILTCMTTTTKTKRVRKSPEERRAEIAQAAVRLVGEKGYYGTSLKDVADAVGMSQPGLLHYIGNKEGLLSMLITDNYDVYGTPDDFMASGLPGSDPDRLLFPAYLRYLVRYNAQRRELVRLYMSLEAEAFSPEHPLYDYFENRPAAVWDHYCRYPWVIPPEMGSWENSMRLVVRMCIEAMDGAQLRWMRQPPVDLYDEWLAFERVIFPSPLWDNYR</sequence>
<name>A0A2U2NBD0_9BIFI</name>